<evidence type="ECO:0000256" key="1">
    <source>
        <dbReference type="SAM" id="Phobius"/>
    </source>
</evidence>
<dbReference type="AlphaFoldDB" id="A0A7W9VVH8"/>
<dbReference type="RefSeq" id="WP_183832055.1">
    <property type="nucleotide sequence ID" value="NZ_JACHEU010000003.1"/>
</dbReference>
<accession>A0A7W9VVH8</accession>
<keyword evidence="1" id="KW-0472">Membrane</keyword>
<feature type="transmembrane region" description="Helical" evidence="1">
    <location>
        <begin position="335"/>
        <end position="355"/>
    </location>
</feature>
<dbReference type="Pfam" id="PF10129">
    <property type="entry name" value="OpgC_C"/>
    <property type="match status" value="1"/>
</dbReference>
<keyword evidence="1" id="KW-1133">Transmembrane helix</keyword>
<feature type="transmembrane region" description="Helical" evidence="1">
    <location>
        <begin position="310"/>
        <end position="329"/>
    </location>
</feature>
<reference evidence="2 3" key="1">
    <citation type="submission" date="2020-08" db="EMBL/GenBank/DDBJ databases">
        <title>Genomic Encyclopedia of Type Strains, Phase IV (KMG-IV): sequencing the most valuable type-strain genomes for metagenomic binning, comparative biology and taxonomic classification.</title>
        <authorList>
            <person name="Goeker M."/>
        </authorList>
    </citation>
    <scope>NUCLEOTIDE SEQUENCE [LARGE SCALE GENOMIC DNA]</scope>
    <source>
        <strain evidence="2 3">DSM 11099</strain>
    </source>
</reference>
<dbReference type="PANTHER" id="PTHR38592:SF3">
    <property type="entry name" value="BLL4819 PROTEIN"/>
    <property type="match status" value="1"/>
</dbReference>
<feature type="transmembrane region" description="Helical" evidence="1">
    <location>
        <begin position="202"/>
        <end position="218"/>
    </location>
</feature>
<name>A0A7W9VVH8_9HYPH</name>
<protein>
    <recommendedName>
        <fullName evidence="4">OpgC protein</fullName>
    </recommendedName>
</protein>
<feature type="transmembrane region" description="Helical" evidence="1">
    <location>
        <begin position="47"/>
        <end position="65"/>
    </location>
</feature>
<evidence type="ECO:0008006" key="4">
    <source>
        <dbReference type="Google" id="ProtNLM"/>
    </source>
</evidence>
<sequence>MKTGMTAHRDARIDMVRALALLTIFINHVPGNILERFTYKNFGFSDATEIFMLVSGISVALAYGARFVSGQRATLTLRMWRRAGVLYVSHIVVTMAGIALFCLGAVYAKRPELLSQINIGPVMERTPEAMIGIITLGHQIGYNNILPVYALLLLAAPLMIHGALRWPGTTLGACGVLWLAAGLWQIAPRNYPEAGQWFLNPLSWQFLFAIGIIGAIHVRRAGAFPVSRWGVALAGAYVIAALAWVHSPLWGQVTWFGLSPVLGGFDKTYLSLARLLHILAATYLVLALCSAVPVRFRADNPLAVLGRRSLAVFIAGTVLALAAQMLRMVHAGGVGYDLCLLVLGIAAQFGLAYYLDWVDRVKAAARSDTPVRHRAPALNAGRVLAGHGA</sequence>
<proteinExistence type="predicted"/>
<organism evidence="2 3">
    <name type="scientific">Aquamicrobium lusatiense</name>
    <dbReference type="NCBI Taxonomy" id="89772"/>
    <lineage>
        <taxon>Bacteria</taxon>
        <taxon>Pseudomonadati</taxon>
        <taxon>Pseudomonadota</taxon>
        <taxon>Alphaproteobacteria</taxon>
        <taxon>Hyphomicrobiales</taxon>
        <taxon>Phyllobacteriaceae</taxon>
        <taxon>Aquamicrobium</taxon>
    </lineage>
</organism>
<keyword evidence="3" id="KW-1185">Reference proteome</keyword>
<dbReference type="Proteomes" id="UP000533306">
    <property type="component" value="Unassembled WGS sequence"/>
</dbReference>
<keyword evidence="1" id="KW-0812">Transmembrane</keyword>
<dbReference type="PIRSF" id="PIRSF028704">
    <property type="entry name" value="UPC028704"/>
    <property type="match status" value="1"/>
</dbReference>
<feature type="transmembrane region" description="Helical" evidence="1">
    <location>
        <begin position="171"/>
        <end position="187"/>
    </location>
</feature>
<dbReference type="InterPro" id="IPR014550">
    <property type="entry name" value="UCP028704_OpgC"/>
</dbReference>
<gene>
    <name evidence="2" type="ORF">HNR59_003258</name>
</gene>
<dbReference type="PANTHER" id="PTHR38592">
    <property type="entry name" value="BLL4819 PROTEIN"/>
    <property type="match status" value="1"/>
</dbReference>
<dbReference type="EMBL" id="JACHEU010000003">
    <property type="protein sequence ID" value="MBB6013864.1"/>
    <property type="molecule type" value="Genomic_DNA"/>
</dbReference>
<evidence type="ECO:0000313" key="3">
    <source>
        <dbReference type="Proteomes" id="UP000533306"/>
    </source>
</evidence>
<comment type="caution">
    <text evidence="2">The sequence shown here is derived from an EMBL/GenBank/DDBJ whole genome shotgun (WGS) entry which is preliminary data.</text>
</comment>
<feature type="transmembrane region" description="Helical" evidence="1">
    <location>
        <begin position="85"/>
        <end position="108"/>
    </location>
</feature>
<feature type="transmembrane region" description="Helical" evidence="1">
    <location>
        <begin position="269"/>
        <end position="289"/>
    </location>
</feature>
<feature type="transmembrane region" description="Helical" evidence="1">
    <location>
        <begin position="230"/>
        <end position="249"/>
    </location>
</feature>
<evidence type="ECO:0000313" key="2">
    <source>
        <dbReference type="EMBL" id="MBB6013864.1"/>
    </source>
</evidence>